<dbReference type="SUPFAM" id="SSF51445">
    <property type="entry name" value="(Trans)glycosidases"/>
    <property type="match status" value="1"/>
</dbReference>
<accession>H0VE66</accession>
<dbReference type="PROSITE" id="PS01095">
    <property type="entry name" value="GH18_1"/>
    <property type="match status" value="1"/>
</dbReference>
<dbReference type="InterPro" id="IPR017853">
    <property type="entry name" value="GH"/>
</dbReference>
<dbReference type="InterPro" id="IPR011583">
    <property type="entry name" value="Chitinase_II/V-like_cat"/>
</dbReference>
<proteinExistence type="inferred from homology"/>
<dbReference type="GO" id="GO:0005615">
    <property type="term" value="C:extracellular space"/>
    <property type="evidence" value="ECO:0007669"/>
    <property type="project" value="TreeGrafter"/>
</dbReference>
<dbReference type="GO" id="GO:0009313">
    <property type="term" value="P:oligosaccharide catabolic process"/>
    <property type="evidence" value="ECO:0007669"/>
    <property type="project" value="TreeGrafter"/>
</dbReference>
<dbReference type="HOGENOM" id="CLU_061189_1_0_1"/>
<keyword evidence="4" id="KW-0732">Signal</keyword>
<dbReference type="Ensembl" id="ENSCPOT00000009328.3">
    <property type="protein sequence ID" value="ENSCPOP00000008298.3"/>
    <property type="gene ID" value="ENSCPOG00000009243.4"/>
</dbReference>
<keyword evidence="1" id="KW-0378">Hydrolase</keyword>
<dbReference type="GeneTree" id="ENSGT00390000012891"/>
<organism evidence="6 7">
    <name type="scientific">Cavia porcellus</name>
    <name type="common">Guinea pig</name>
    <dbReference type="NCBI Taxonomy" id="10141"/>
    <lineage>
        <taxon>Eukaryota</taxon>
        <taxon>Metazoa</taxon>
        <taxon>Chordata</taxon>
        <taxon>Craniata</taxon>
        <taxon>Vertebrata</taxon>
        <taxon>Euteleostomi</taxon>
        <taxon>Mammalia</taxon>
        <taxon>Eutheria</taxon>
        <taxon>Euarchontoglires</taxon>
        <taxon>Glires</taxon>
        <taxon>Rodentia</taxon>
        <taxon>Hystricomorpha</taxon>
        <taxon>Caviidae</taxon>
        <taxon>Cavia</taxon>
    </lineage>
</organism>
<evidence type="ECO:0000256" key="4">
    <source>
        <dbReference type="SAM" id="SignalP"/>
    </source>
</evidence>
<keyword evidence="2" id="KW-0326">Glycosidase</keyword>
<dbReference type="EMBL" id="AAKN02004865">
    <property type="status" value="NOT_ANNOTATED_CDS"/>
    <property type="molecule type" value="Genomic_DNA"/>
</dbReference>
<evidence type="ECO:0000256" key="3">
    <source>
        <dbReference type="RuleBase" id="RU004453"/>
    </source>
</evidence>
<evidence type="ECO:0000259" key="5">
    <source>
        <dbReference type="PROSITE" id="PS51910"/>
    </source>
</evidence>
<dbReference type="GO" id="GO:0005764">
    <property type="term" value="C:lysosome"/>
    <property type="evidence" value="ECO:0007669"/>
    <property type="project" value="UniProtKB-SubCell"/>
</dbReference>
<evidence type="ECO:0000313" key="7">
    <source>
        <dbReference type="Proteomes" id="UP000005447"/>
    </source>
</evidence>
<dbReference type="Proteomes" id="UP000005447">
    <property type="component" value="Unassembled WGS sequence"/>
</dbReference>
<dbReference type="Bgee" id="ENSCPOG00000009243">
    <property type="expression patterns" value="Expressed in adrenal gland and 13 other cell types or tissues"/>
</dbReference>
<evidence type="ECO:0000313" key="6">
    <source>
        <dbReference type="Ensembl" id="ENSCPOP00000008298.3"/>
    </source>
</evidence>
<gene>
    <name evidence="6" type="primary">CTBS</name>
</gene>
<feature type="chain" id="PRO_5045664100" evidence="4">
    <location>
        <begin position="19"/>
        <end position="307"/>
    </location>
</feature>
<feature type="domain" description="GH18" evidence="5">
    <location>
        <begin position="1"/>
        <end position="307"/>
    </location>
</feature>
<dbReference type="Gene3D" id="3.20.20.80">
    <property type="entry name" value="Glycosidases"/>
    <property type="match status" value="1"/>
</dbReference>
<dbReference type="Pfam" id="PF00704">
    <property type="entry name" value="Glyco_hydro_18"/>
    <property type="match status" value="1"/>
</dbReference>
<dbReference type="InterPro" id="IPR001579">
    <property type="entry name" value="Glyco_hydro_18_chit_AS"/>
</dbReference>
<reference evidence="6" key="2">
    <citation type="submission" date="2025-08" db="UniProtKB">
        <authorList>
            <consortium name="Ensembl"/>
        </authorList>
    </citation>
    <scope>IDENTIFICATION</scope>
    <source>
        <strain evidence="6">2N</strain>
    </source>
</reference>
<dbReference type="PROSITE" id="PS51910">
    <property type="entry name" value="GH18_2"/>
    <property type="match status" value="1"/>
</dbReference>
<dbReference type="SMART" id="SM00636">
    <property type="entry name" value="Glyco_18"/>
    <property type="match status" value="1"/>
</dbReference>
<dbReference type="GO" id="GO:0006032">
    <property type="term" value="P:chitin catabolic process"/>
    <property type="evidence" value="ECO:0007669"/>
    <property type="project" value="TreeGrafter"/>
</dbReference>
<evidence type="ECO:0000256" key="1">
    <source>
        <dbReference type="ARBA" id="ARBA00022801"/>
    </source>
</evidence>
<dbReference type="PANTHER" id="PTHR46290">
    <property type="entry name" value="DI-N-ACETYLCHITOBIASE"/>
    <property type="match status" value="1"/>
</dbReference>
<comment type="similarity">
    <text evidence="3">Belongs to the glycosyl hydrolase 18 family.</text>
</comment>
<dbReference type="InterPro" id="IPR001223">
    <property type="entry name" value="Glyco_hydro18_cat"/>
</dbReference>
<dbReference type="AlphaFoldDB" id="H0VE66"/>
<protein>
    <submittedName>
        <fullName evidence="6">Chitobiase</fullName>
    </submittedName>
</protein>
<dbReference type="GO" id="GO:0008061">
    <property type="term" value="F:chitin binding"/>
    <property type="evidence" value="ECO:0007669"/>
    <property type="project" value="InterPro"/>
</dbReference>
<sequence length="307" mass="34836">MLPLRLLALLALFLAVWADCPCQEPALCGPILHRPDFEVFVFDVGQKTWKSYDWSQITTVAVFGKYDSELMCYAHSKGARVVLKGDVPLKDIIDPSFRASWIAQKLHLAKTQYMDGINIDIEQEVNCSSPEYNALTALVKETTESFHHEIEGSQVTFDVAWSPKNIDRRCYNYTGIADACDFLFVMSYDEQSQVWSECIAAANAPYNQTLSGYNDYIKMGISPKKLVMGVPWYGYDYPCLNLSEDSAGRFHQVWYDNPQSISLKAAYIQNYGLRGIGMWNANCLDYSGDAEAKQQTEEMWEALKPKL</sequence>
<keyword evidence="7" id="KW-1185">Reference proteome</keyword>
<name>H0VE66_CAVPO</name>
<dbReference type="GO" id="GO:0004568">
    <property type="term" value="F:chitinase activity"/>
    <property type="evidence" value="ECO:0007669"/>
    <property type="project" value="TreeGrafter"/>
</dbReference>
<reference evidence="6" key="3">
    <citation type="submission" date="2025-09" db="UniProtKB">
        <authorList>
            <consortium name="Ensembl"/>
        </authorList>
    </citation>
    <scope>IDENTIFICATION</scope>
    <source>
        <strain evidence="6">2N</strain>
    </source>
</reference>
<reference evidence="7" key="1">
    <citation type="journal article" date="2011" name="Nature">
        <title>A high-resolution map of human evolutionary constraint using 29 mammals.</title>
        <authorList>
            <person name="Lindblad-Toh K."/>
            <person name="Garber M."/>
            <person name="Zuk O."/>
            <person name="Lin M.F."/>
            <person name="Parker B.J."/>
            <person name="Washietl S."/>
            <person name="Kheradpour P."/>
            <person name="Ernst J."/>
            <person name="Jordan G."/>
            <person name="Mauceli E."/>
            <person name="Ward L.D."/>
            <person name="Lowe C.B."/>
            <person name="Holloway A.K."/>
            <person name="Clamp M."/>
            <person name="Gnerre S."/>
            <person name="Alfoldi J."/>
            <person name="Beal K."/>
            <person name="Chang J."/>
            <person name="Clawson H."/>
            <person name="Cuff J."/>
            <person name="Di Palma F."/>
            <person name="Fitzgerald S."/>
            <person name="Flicek P."/>
            <person name="Guttman M."/>
            <person name="Hubisz M.J."/>
            <person name="Jaffe D.B."/>
            <person name="Jungreis I."/>
            <person name="Kent W.J."/>
            <person name="Kostka D."/>
            <person name="Lara M."/>
            <person name="Martins A.L."/>
            <person name="Massingham T."/>
            <person name="Moltke I."/>
            <person name="Raney B.J."/>
            <person name="Rasmussen M.D."/>
            <person name="Robinson J."/>
            <person name="Stark A."/>
            <person name="Vilella A.J."/>
            <person name="Wen J."/>
            <person name="Xie X."/>
            <person name="Zody M.C."/>
            <person name="Baldwin J."/>
            <person name="Bloom T."/>
            <person name="Chin C.W."/>
            <person name="Heiman D."/>
            <person name="Nicol R."/>
            <person name="Nusbaum C."/>
            <person name="Young S."/>
            <person name="Wilkinson J."/>
            <person name="Worley K.C."/>
            <person name="Kovar C.L."/>
            <person name="Muzny D.M."/>
            <person name="Gibbs R.A."/>
            <person name="Cree A."/>
            <person name="Dihn H.H."/>
            <person name="Fowler G."/>
            <person name="Jhangiani S."/>
            <person name="Joshi V."/>
            <person name="Lee S."/>
            <person name="Lewis L.R."/>
            <person name="Nazareth L.V."/>
            <person name="Okwuonu G."/>
            <person name="Santibanez J."/>
            <person name="Warren W.C."/>
            <person name="Mardis E.R."/>
            <person name="Weinstock G.M."/>
            <person name="Wilson R.K."/>
            <person name="Delehaunty K."/>
            <person name="Dooling D."/>
            <person name="Fronik C."/>
            <person name="Fulton L."/>
            <person name="Fulton B."/>
            <person name="Graves T."/>
            <person name="Minx P."/>
            <person name="Sodergren E."/>
            <person name="Birney E."/>
            <person name="Margulies E.H."/>
            <person name="Herrero J."/>
            <person name="Green E.D."/>
            <person name="Haussler D."/>
            <person name="Siepel A."/>
            <person name="Goldman N."/>
            <person name="Pollard K.S."/>
            <person name="Pedersen J.S."/>
            <person name="Lander E.S."/>
            <person name="Kellis M."/>
        </authorList>
    </citation>
    <scope>NUCLEOTIDE SEQUENCE [LARGE SCALE GENOMIC DNA]</scope>
    <source>
        <strain evidence="7">2N</strain>
    </source>
</reference>
<dbReference type="PANTHER" id="PTHR46290:SF1">
    <property type="entry name" value="DI-N-ACETYLCHITOBIASE"/>
    <property type="match status" value="1"/>
</dbReference>
<dbReference type="VEuPathDB" id="HostDB:ENSCPOG00000009243"/>
<dbReference type="InterPro" id="IPR051887">
    <property type="entry name" value="GH18_Domain-Containing"/>
</dbReference>
<evidence type="ECO:0000256" key="2">
    <source>
        <dbReference type="ARBA" id="ARBA00023295"/>
    </source>
</evidence>
<feature type="signal peptide" evidence="4">
    <location>
        <begin position="1"/>
        <end position="18"/>
    </location>
</feature>